<evidence type="ECO:0000256" key="5">
    <source>
        <dbReference type="SAM" id="MobiDB-lite"/>
    </source>
</evidence>
<feature type="region of interest" description="Disordered" evidence="5">
    <location>
        <begin position="327"/>
        <end position="360"/>
    </location>
</feature>
<evidence type="ECO:0000256" key="4">
    <source>
        <dbReference type="ARBA" id="ARBA00023172"/>
    </source>
</evidence>
<feature type="region of interest" description="Disordered" evidence="5">
    <location>
        <begin position="1"/>
        <end position="21"/>
    </location>
</feature>
<evidence type="ECO:0000256" key="3">
    <source>
        <dbReference type="ARBA" id="ARBA00023125"/>
    </source>
</evidence>
<dbReference type="GO" id="GO:0003677">
    <property type="term" value="F:DNA binding"/>
    <property type="evidence" value="ECO:0007669"/>
    <property type="project" value="UniProtKB-KW"/>
</dbReference>
<organism evidence="7 8">
    <name type="scientific">Paraburkholderia susongensis</name>
    <dbReference type="NCBI Taxonomy" id="1515439"/>
    <lineage>
        <taxon>Bacteria</taxon>
        <taxon>Pseudomonadati</taxon>
        <taxon>Pseudomonadota</taxon>
        <taxon>Betaproteobacteria</taxon>
        <taxon>Burkholderiales</taxon>
        <taxon>Burkholderiaceae</taxon>
        <taxon>Paraburkholderia</taxon>
    </lineage>
</organism>
<dbReference type="Pfam" id="PF00589">
    <property type="entry name" value="Phage_integrase"/>
    <property type="match status" value="1"/>
</dbReference>
<dbReference type="InterPro" id="IPR050090">
    <property type="entry name" value="Tyrosine_recombinase_XerCD"/>
</dbReference>
<protein>
    <submittedName>
        <fullName evidence="7">Site-specific recombinase XerD</fullName>
    </submittedName>
</protein>
<feature type="domain" description="Tyr recombinase" evidence="6">
    <location>
        <begin position="135"/>
        <end position="332"/>
    </location>
</feature>
<proteinExistence type="inferred from homology"/>
<dbReference type="Proteomes" id="UP000193228">
    <property type="component" value="Unassembled WGS sequence"/>
</dbReference>
<dbReference type="GO" id="GO:0006310">
    <property type="term" value="P:DNA recombination"/>
    <property type="evidence" value="ECO:0007669"/>
    <property type="project" value="UniProtKB-KW"/>
</dbReference>
<dbReference type="RefSeq" id="WP_085488525.1">
    <property type="nucleotide sequence ID" value="NZ_FXAT01000011.1"/>
</dbReference>
<dbReference type="GO" id="GO:0015074">
    <property type="term" value="P:DNA integration"/>
    <property type="evidence" value="ECO:0007669"/>
    <property type="project" value="UniProtKB-KW"/>
</dbReference>
<dbReference type="PANTHER" id="PTHR30349">
    <property type="entry name" value="PHAGE INTEGRASE-RELATED"/>
    <property type="match status" value="1"/>
</dbReference>
<evidence type="ECO:0000313" key="7">
    <source>
        <dbReference type="EMBL" id="SMG58554.1"/>
    </source>
</evidence>
<dbReference type="InterPro" id="IPR013762">
    <property type="entry name" value="Integrase-like_cat_sf"/>
</dbReference>
<gene>
    <name evidence="7" type="ORF">SAMN06265784_111107</name>
</gene>
<keyword evidence="3" id="KW-0238">DNA-binding</keyword>
<dbReference type="SUPFAM" id="SSF56349">
    <property type="entry name" value="DNA breaking-rejoining enzymes"/>
    <property type="match status" value="1"/>
</dbReference>
<dbReference type="AlphaFoldDB" id="A0A1X7LYE4"/>
<keyword evidence="8" id="KW-1185">Reference proteome</keyword>
<dbReference type="OrthoDB" id="6814137at2"/>
<dbReference type="Gene3D" id="1.10.443.10">
    <property type="entry name" value="Intergrase catalytic core"/>
    <property type="match status" value="1"/>
</dbReference>
<accession>A0A1X7LYE4</accession>
<dbReference type="PROSITE" id="PS51898">
    <property type="entry name" value="TYR_RECOMBINASE"/>
    <property type="match status" value="1"/>
</dbReference>
<keyword evidence="2" id="KW-0229">DNA integration</keyword>
<dbReference type="STRING" id="1515439.SAMN06265784_111107"/>
<comment type="similarity">
    <text evidence="1">Belongs to the 'phage' integrase family.</text>
</comment>
<evidence type="ECO:0000256" key="1">
    <source>
        <dbReference type="ARBA" id="ARBA00008857"/>
    </source>
</evidence>
<name>A0A1X7LYE4_9BURK</name>
<dbReference type="EMBL" id="FXAT01000011">
    <property type="protein sequence ID" value="SMG58554.1"/>
    <property type="molecule type" value="Genomic_DNA"/>
</dbReference>
<dbReference type="PANTHER" id="PTHR30349:SF41">
    <property type="entry name" value="INTEGRASE_RECOMBINASE PROTEIN MJ0367-RELATED"/>
    <property type="match status" value="1"/>
</dbReference>
<keyword evidence="4" id="KW-0233">DNA recombination</keyword>
<evidence type="ECO:0000256" key="2">
    <source>
        <dbReference type="ARBA" id="ARBA00022908"/>
    </source>
</evidence>
<reference evidence="8" key="1">
    <citation type="submission" date="2017-04" db="EMBL/GenBank/DDBJ databases">
        <authorList>
            <person name="Varghese N."/>
            <person name="Submissions S."/>
        </authorList>
    </citation>
    <scope>NUCLEOTIDE SEQUENCE [LARGE SCALE GENOMIC DNA]</scope>
    <source>
        <strain evidence="8">LMG 29540</strain>
    </source>
</reference>
<dbReference type="InterPro" id="IPR002104">
    <property type="entry name" value="Integrase_catalytic"/>
</dbReference>
<evidence type="ECO:0000313" key="8">
    <source>
        <dbReference type="Proteomes" id="UP000193228"/>
    </source>
</evidence>
<evidence type="ECO:0000259" key="6">
    <source>
        <dbReference type="PROSITE" id="PS51898"/>
    </source>
</evidence>
<dbReference type="InterPro" id="IPR011010">
    <property type="entry name" value="DNA_brk_join_enz"/>
</dbReference>
<dbReference type="CDD" id="cd00397">
    <property type="entry name" value="DNA_BRE_C"/>
    <property type="match status" value="1"/>
</dbReference>
<sequence length="360" mass="40032">MSPPHLSDPVPHPSPSTDLFDQHREDWRRDPQVAFDAWLAKQHFRRSSALVYQAQWGQFLDWLGARQKSLVTIDTHTIAEFAAGLEIRKTQRSRYLRLIERVLDHVREIESASTNPARFIAQDGEAAWRNARDNDPTGFLSHAERTALIARLFAPLTDLSTAQRWRERRDRALIAVFLGGGLKTGEAAALTVSCVNAGSPWVTIESANPMLTRRTRLAPFATAILDAWLAERRLTELAGHLVFPASPSGRPMHKATMLRAVDALVDAAGIAASRTSRASPQTLRNTFAADLFESGVEAEQVGQWLGFVQAVSANRLYRAWQTWMDRQDSPVTNVPDPAVPPLAAPRRDGRVTRKTGANEP</sequence>